<keyword evidence="5 12" id="KW-0235">DNA replication</keyword>
<keyword evidence="7 12" id="KW-0227">DNA damage</keyword>
<comment type="function">
    <text evidence="11 12 13">The RecF protein is involved in DNA metabolism; it is required for DNA replication and normal SOS inducibility. RecF binds preferentially to single-stranded, linear DNA. It also seems to bind ATP.</text>
</comment>
<dbReference type="GO" id="GO:0000731">
    <property type="term" value="P:DNA synthesis involved in DNA repair"/>
    <property type="evidence" value="ECO:0007669"/>
    <property type="project" value="TreeGrafter"/>
</dbReference>
<dbReference type="GO" id="GO:0006302">
    <property type="term" value="P:double-strand break repair"/>
    <property type="evidence" value="ECO:0007669"/>
    <property type="project" value="TreeGrafter"/>
</dbReference>
<organism evidence="15 16">
    <name type="scientific">Rubneribacter badeniensis</name>
    <dbReference type="NCBI Taxonomy" id="2070688"/>
    <lineage>
        <taxon>Bacteria</taxon>
        <taxon>Bacillati</taxon>
        <taxon>Actinomycetota</taxon>
        <taxon>Coriobacteriia</taxon>
        <taxon>Eggerthellales</taxon>
        <taxon>Eggerthellaceae</taxon>
        <taxon>Rubneribacter</taxon>
    </lineage>
</organism>
<evidence type="ECO:0000256" key="13">
    <source>
        <dbReference type="RuleBase" id="RU000578"/>
    </source>
</evidence>
<dbReference type="GO" id="GO:0003697">
    <property type="term" value="F:single-stranded DNA binding"/>
    <property type="evidence" value="ECO:0007669"/>
    <property type="project" value="UniProtKB-UniRule"/>
</dbReference>
<evidence type="ECO:0000256" key="12">
    <source>
        <dbReference type="HAMAP-Rule" id="MF_00365"/>
    </source>
</evidence>
<dbReference type="InterPro" id="IPR003395">
    <property type="entry name" value="RecF/RecN/SMC_N"/>
</dbReference>
<dbReference type="InterPro" id="IPR001238">
    <property type="entry name" value="DNA-binding_RecF"/>
</dbReference>
<accession>A0A2K2U501</accession>
<dbReference type="GO" id="GO:0005737">
    <property type="term" value="C:cytoplasm"/>
    <property type="evidence" value="ECO:0007669"/>
    <property type="project" value="UniProtKB-SubCell"/>
</dbReference>
<evidence type="ECO:0000256" key="1">
    <source>
        <dbReference type="ARBA" id="ARBA00004496"/>
    </source>
</evidence>
<dbReference type="PANTHER" id="PTHR32182:SF0">
    <property type="entry name" value="DNA REPLICATION AND REPAIR PROTEIN RECF"/>
    <property type="match status" value="1"/>
</dbReference>
<dbReference type="Gene3D" id="3.40.50.300">
    <property type="entry name" value="P-loop containing nucleotide triphosphate hydrolases"/>
    <property type="match status" value="1"/>
</dbReference>
<evidence type="ECO:0000313" key="16">
    <source>
        <dbReference type="Proteomes" id="UP000236488"/>
    </source>
</evidence>
<dbReference type="AlphaFoldDB" id="A0A2K2U501"/>
<evidence type="ECO:0000256" key="10">
    <source>
        <dbReference type="ARBA" id="ARBA00023204"/>
    </source>
</evidence>
<dbReference type="PANTHER" id="PTHR32182">
    <property type="entry name" value="DNA REPLICATION AND REPAIR PROTEIN RECF"/>
    <property type="match status" value="1"/>
</dbReference>
<evidence type="ECO:0000256" key="8">
    <source>
        <dbReference type="ARBA" id="ARBA00022840"/>
    </source>
</evidence>
<name>A0A2K2U501_9ACTN</name>
<dbReference type="Pfam" id="PF02463">
    <property type="entry name" value="SMC_N"/>
    <property type="match status" value="1"/>
</dbReference>
<dbReference type="GO" id="GO:0009432">
    <property type="term" value="P:SOS response"/>
    <property type="evidence" value="ECO:0007669"/>
    <property type="project" value="UniProtKB-UniRule"/>
</dbReference>
<feature type="domain" description="RecF/RecN/SMC N-terminal" evidence="14">
    <location>
        <begin position="5"/>
        <end position="351"/>
    </location>
</feature>
<keyword evidence="16" id="KW-1185">Reference proteome</keyword>
<evidence type="ECO:0000256" key="4">
    <source>
        <dbReference type="ARBA" id="ARBA00022490"/>
    </source>
</evidence>
<evidence type="ECO:0000256" key="2">
    <source>
        <dbReference type="ARBA" id="ARBA00008016"/>
    </source>
</evidence>
<evidence type="ECO:0000256" key="6">
    <source>
        <dbReference type="ARBA" id="ARBA00022741"/>
    </source>
</evidence>
<comment type="similarity">
    <text evidence="2 12 13">Belongs to the RecF family.</text>
</comment>
<sequence length="371" mass="40690">MDLSISHISFANFRSYERFDLDGIGPLTVLVGPNAVGKTNVVEGVQLLTAQSSFRHPPVEQLVRMGAPFARLTADATDGSRQLQLELRIAEGRKRFLLNGKGKRTADLKGLVPSVTFTPDDLELAKGSMAVRRAAIDALGSQLSANHYLIRRDYEKVLRHKNRLLKDEAPASLVAALDETLVMCGAQLACYRAALFEKLSERMASYYAEIADGRERLRACYVPSWEAHDPAAPATFSFGRDDARMALASALAARGGEERARRRALVGPHADRIELFIDGRNVSSFASQGQQRSVVLAFKLAEAALVQDILHQKPVLLLDDVMSELDAARRRALVAFISGDIQTFITTANLDYFDDDLLAAARVVRLPLAEG</sequence>
<evidence type="ECO:0000256" key="7">
    <source>
        <dbReference type="ARBA" id="ARBA00022763"/>
    </source>
</evidence>
<protein>
    <recommendedName>
        <fullName evidence="3 12">DNA replication and repair protein RecF</fullName>
    </recommendedName>
</protein>
<feature type="binding site" evidence="12">
    <location>
        <begin position="32"/>
        <end position="39"/>
    </location>
    <ligand>
        <name>ATP</name>
        <dbReference type="ChEBI" id="CHEBI:30616"/>
    </ligand>
</feature>
<evidence type="ECO:0000256" key="9">
    <source>
        <dbReference type="ARBA" id="ARBA00023125"/>
    </source>
</evidence>
<keyword evidence="10 12" id="KW-0234">DNA repair</keyword>
<keyword evidence="12 13" id="KW-0742">SOS response</keyword>
<reference evidence="15 16" key="1">
    <citation type="journal article" date="2018" name="Int. J. Syst. Evol. Microbiol.">
        <title>Rubneribacter badeniensis gen. nov., sp. nov. and Enteroscipio rubneri gen. nov., sp. nov., new members of the Eggerthellaceae isolated from human faeces.</title>
        <authorList>
            <person name="Danylec N."/>
            <person name="Gobl A."/>
            <person name="Stoll D.A."/>
            <person name="Hetzer B."/>
            <person name="Kulling S.E."/>
            <person name="Huch M."/>
        </authorList>
    </citation>
    <scope>NUCLEOTIDE SEQUENCE [LARGE SCALE GENOMIC DNA]</scope>
    <source>
        <strain evidence="15 16">ResAG-85</strain>
    </source>
</reference>
<evidence type="ECO:0000256" key="5">
    <source>
        <dbReference type="ARBA" id="ARBA00022705"/>
    </source>
</evidence>
<keyword evidence="4 12" id="KW-0963">Cytoplasm</keyword>
<gene>
    <name evidence="12" type="primary">recF</name>
    <name evidence="15" type="ORF">C2L80_06945</name>
</gene>
<dbReference type="Gene3D" id="1.20.1050.90">
    <property type="entry name" value="RecF/RecN/SMC, N-terminal domain"/>
    <property type="match status" value="1"/>
</dbReference>
<dbReference type="InterPro" id="IPR027417">
    <property type="entry name" value="P-loop_NTPase"/>
</dbReference>
<evidence type="ECO:0000313" key="15">
    <source>
        <dbReference type="EMBL" id="PNV65354.1"/>
    </source>
</evidence>
<dbReference type="RefSeq" id="WP_092200492.1">
    <property type="nucleotide sequence ID" value="NZ_PPEL01000034.1"/>
</dbReference>
<evidence type="ECO:0000259" key="14">
    <source>
        <dbReference type="Pfam" id="PF02463"/>
    </source>
</evidence>
<dbReference type="EMBL" id="PPEL01000034">
    <property type="protein sequence ID" value="PNV65354.1"/>
    <property type="molecule type" value="Genomic_DNA"/>
</dbReference>
<dbReference type="InterPro" id="IPR042174">
    <property type="entry name" value="RecF_2"/>
</dbReference>
<dbReference type="PROSITE" id="PS00618">
    <property type="entry name" value="RECF_2"/>
    <property type="match status" value="1"/>
</dbReference>
<comment type="caution">
    <text evidence="15">The sequence shown here is derived from an EMBL/GenBank/DDBJ whole genome shotgun (WGS) entry which is preliminary data.</text>
</comment>
<dbReference type="InterPro" id="IPR018078">
    <property type="entry name" value="DNA-binding_RecF_CS"/>
</dbReference>
<dbReference type="NCBIfam" id="TIGR00611">
    <property type="entry name" value="recf"/>
    <property type="match status" value="1"/>
</dbReference>
<dbReference type="HAMAP" id="MF_00365">
    <property type="entry name" value="RecF"/>
    <property type="match status" value="1"/>
</dbReference>
<keyword evidence="6 12" id="KW-0547">Nucleotide-binding</keyword>
<keyword evidence="9 12" id="KW-0238">DNA-binding</keyword>
<dbReference type="SUPFAM" id="SSF52540">
    <property type="entry name" value="P-loop containing nucleoside triphosphate hydrolases"/>
    <property type="match status" value="1"/>
</dbReference>
<comment type="subcellular location">
    <subcellularLocation>
        <location evidence="1 12 13">Cytoplasm</location>
    </subcellularLocation>
</comment>
<proteinExistence type="inferred from homology"/>
<keyword evidence="8 12" id="KW-0067">ATP-binding</keyword>
<dbReference type="GO" id="GO:0006260">
    <property type="term" value="P:DNA replication"/>
    <property type="evidence" value="ECO:0007669"/>
    <property type="project" value="UniProtKB-UniRule"/>
</dbReference>
<dbReference type="GO" id="GO:0005524">
    <property type="term" value="F:ATP binding"/>
    <property type="evidence" value="ECO:0007669"/>
    <property type="project" value="UniProtKB-UniRule"/>
</dbReference>
<evidence type="ECO:0000256" key="3">
    <source>
        <dbReference type="ARBA" id="ARBA00020170"/>
    </source>
</evidence>
<dbReference type="Proteomes" id="UP000236488">
    <property type="component" value="Unassembled WGS sequence"/>
</dbReference>
<evidence type="ECO:0000256" key="11">
    <source>
        <dbReference type="ARBA" id="ARBA00025401"/>
    </source>
</evidence>